<dbReference type="InterPro" id="IPR010930">
    <property type="entry name" value="Flg_bb/hook_C_dom"/>
</dbReference>
<evidence type="ECO:0000313" key="10">
    <source>
        <dbReference type="Proteomes" id="UP000270530"/>
    </source>
</evidence>
<comment type="similarity">
    <text evidence="2">Belongs to the flagella basal body rod proteins family.</text>
</comment>
<dbReference type="PROSITE" id="PS00588">
    <property type="entry name" value="FLAGELLA_BB_ROD"/>
    <property type="match status" value="1"/>
</dbReference>
<evidence type="ECO:0000256" key="5">
    <source>
        <dbReference type="ARBA" id="ARBA00025933"/>
    </source>
</evidence>
<gene>
    <name evidence="9" type="ORF">ALSL_2405</name>
</gene>
<organism evidence="9 10">
    <name type="scientific">Aerosticca soli</name>
    <dbReference type="NCBI Taxonomy" id="2010829"/>
    <lineage>
        <taxon>Bacteria</taxon>
        <taxon>Pseudomonadati</taxon>
        <taxon>Pseudomonadota</taxon>
        <taxon>Gammaproteobacteria</taxon>
        <taxon>Lysobacterales</taxon>
        <taxon>Rhodanobacteraceae</taxon>
        <taxon>Aerosticca</taxon>
    </lineage>
</organism>
<evidence type="ECO:0000259" key="8">
    <source>
        <dbReference type="Pfam" id="PF06429"/>
    </source>
</evidence>
<keyword evidence="9" id="KW-0282">Flagellum</keyword>
<evidence type="ECO:0000256" key="1">
    <source>
        <dbReference type="ARBA" id="ARBA00004117"/>
    </source>
</evidence>
<dbReference type="KEGG" id="rbd:ALSL_2405"/>
<evidence type="ECO:0000313" key="9">
    <source>
        <dbReference type="EMBL" id="BBD81030.1"/>
    </source>
</evidence>
<dbReference type="Proteomes" id="UP000270530">
    <property type="component" value="Chromosome"/>
</dbReference>
<dbReference type="RefSeq" id="WP_126539477.1">
    <property type="nucleotide sequence ID" value="NZ_AP018560.1"/>
</dbReference>
<dbReference type="GO" id="GO:0030694">
    <property type="term" value="C:bacterial-type flagellum basal body, rod"/>
    <property type="evidence" value="ECO:0007669"/>
    <property type="project" value="UniProtKB-UniRule"/>
</dbReference>
<keyword evidence="4 6" id="KW-0975">Bacterial flagellum</keyword>
<name>A0A2Z6E7B9_9GAMM</name>
<reference evidence="10" key="2">
    <citation type="submission" date="2018-06" db="EMBL/GenBank/DDBJ databases">
        <title>Genome sequence of Rhodanobacteraceae bacterium strain Dysh456.</title>
        <authorList>
            <person name="Fukui M."/>
        </authorList>
    </citation>
    <scope>NUCLEOTIDE SEQUENCE [LARGE SCALE GENOMIC DNA]</scope>
    <source>
        <strain evidence="10">Dysh456</strain>
    </source>
</reference>
<dbReference type="InterPro" id="IPR006299">
    <property type="entry name" value="FlgC"/>
</dbReference>
<keyword evidence="10" id="KW-1185">Reference proteome</keyword>
<evidence type="ECO:0000256" key="2">
    <source>
        <dbReference type="ARBA" id="ARBA00009677"/>
    </source>
</evidence>
<dbReference type="PANTHER" id="PTHR30435:SF2">
    <property type="entry name" value="FLAGELLAR BASAL-BODY ROD PROTEIN FLGC"/>
    <property type="match status" value="1"/>
</dbReference>
<reference evidence="10" key="1">
    <citation type="submission" date="2018-04" db="EMBL/GenBank/DDBJ databases">
        <authorList>
            <person name="Watanabe M."/>
            <person name="Kojima H."/>
        </authorList>
    </citation>
    <scope>NUCLEOTIDE SEQUENCE [LARGE SCALE GENOMIC DNA]</scope>
    <source>
        <strain evidence="10">Dysh456</strain>
    </source>
</reference>
<dbReference type="InterPro" id="IPR001444">
    <property type="entry name" value="Flag_bb_rod_N"/>
</dbReference>
<dbReference type="OrthoDB" id="9794148at2"/>
<evidence type="ECO:0000259" key="7">
    <source>
        <dbReference type="Pfam" id="PF00460"/>
    </source>
</evidence>
<dbReference type="InterPro" id="IPR019776">
    <property type="entry name" value="Flagellar_basal_body_rod_CS"/>
</dbReference>
<evidence type="ECO:0000256" key="6">
    <source>
        <dbReference type="RuleBase" id="RU362062"/>
    </source>
</evidence>
<evidence type="ECO:0000256" key="4">
    <source>
        <dbReference type="ARBA" id="ARBA00023143"/>
    </source>
</evidence>
<feature type="domain" description="Flagellar basal-body/hook protein C-terminal" evidence="8">
    <location>
        <begin position="96"/>
        <end position="140"/>
    </location>
</feature>
<dbReference type="NCBIfam" id="TIGR01395">
    <property type="entry name" value="FlgC"/>
    <property type="match status" value="1"/>
</dbReference>
<protein>
    <recommendedName>
        <fullName evidence="3 6">Flagellar basal-body rod protein FlgC</fullName>
    </recommendedName>
</protein>
<feature type="domain" description="Flagellar basal body rod protein N-terminal" evidence="7">
    <location>
        <begin position="8"/>
        <end position="36"/>
    </location>
</feature>
<dbReference type="AlphaFoldDB" id="A0A2Z6E7B9"/>
<comment type="subunit">
    <text evidence="5 6">The basal body constitutes a major portion of the flagellar organelle and consists of four rings (L,P,S, and M) mounted on a central rod. The rod consists of about 26 subunits of FlgG in the distal portion, and FlgB, FlgC and FlgF are thought to build up the proximal portion of the rod with about 6 subunits each.</text>
</comment>
<sequence>MSLYKIFDIAGSGMAAQSLRLNTVASNLANADSVSGDPATAYRAREPVFATLHERALGAARQEADAGAGVRTLGITESPLPVKSSYEPGNPLADANGYVYGSNVNPIDELVNMISASRTYQNDVEVMNTAKQLMLKTLDLGK</sequence>
<evidence type="ECO:0000256" key="3">
    <source>
        <dbReference type="ARBA" id="ARBA00017941"/>
    </source>
</evidence>
<dbReference type="Pfam" id="PF00460">
    <property type="entry name" value="Flg_bb_rod"/>
    <property type="match status" value="1"/>
</dbReference>
<keyword evidence="9" id="KW-0966">Cell projection</keyword>
<dbReference type="EMBL" id="AP018560">
    <property type="protein sequence ID" value="BBD81030.1"/>
    <property type="molecule type" value="Genomic_DNA"/>
</dbReference>
<accession>A0A2Z6E7B9</accession>
<dbReference type="Pfam" id="PF06429">
    <property type="entry name" value="Flg_bbr_C"/>
    <property type="match status" value="1"/>
</dbReference>
<keyword evidence="9" id="KW-0969">Cilium</keyword>
<proteinExistence type="inferred from homology"/>
<dbReference type="GO" id="GO:0071978">
    <property type="term" value="P:bacterial-type flagellum-dependent swarming motility"/>
    <property type="evidence" value="ECO:0007669"/>
    <property type="project" value="TreeGrafter"/>
</dbReference>
<dbReference type="PANTHER" id="PTHR30435">
    <property type="entry name" value="FLAGELLAR PROTEIN"/>
    <property type="match status" value="1"/>
</dbReference>
<comment type="subcellular location">
    <subcellularLocation>
        <location evidence="1 6">Bacterial flagellum basal body</location>
    </subcellularLocation>
</comment>